<evidence type="ECO:0000259" key="1">
    <source>
        <dbReference type="Pfam" id="PF13579"/>
    </source>
</evidence>
<name>A0ABT1MJ88_9BACT</name>
<dbReference type="PANTHER" id="PTHR12526">
    <property type="entry name" value="GLYCOSYLTRANSFERASE"/>
    <property type="match status" value="1"/>
</dbReference>
<dbReference type="RefSeq" id="WP_255028036.1">
    <property type="nucleotide sequence ID" value="NZ_JANDHW010000012.1"/>
</dbReference>
<reference evidence="2 3" key="1">
    <citation type="submission" date="2022-07" db="EMBL/GenBank/DDBJ databases">
        <title>Fecal culturing of patients with breast cancer.</title>
        <authorList>
            <person name="Teng N.M.Y."/>
            <person name="Kiu R."/>
            <person name="Evans R."/>
            <person name="Baker D.J."/>
            <person name="Zenner C."/>
            <person name="Robinson S.D."/>
            <person name="Hall L.J."/>
        </authorList>
    </citation>
    <scope>NUCLEOTIDE SEQUENCE [LARGE SCALE GENOMIC DNA]</scope>
    <source>
        <strain evidence="2 3">LH1063</strain>
    </source>
</reference>
<sequence length="380" mass="42872">MGRKVIRISTVPVSLKNLLKGQLKMLSRYYEVIAISSPGQDLDDVSLREGVRVIPVPIERRISLVKDFISLFKLIAVFRKERPWMVHSLTPKAGLLSMLAAKITRVPVRMHTFTGLVFPTAGGMLKPLLILMDRITCYCATHINPEGEGVKRDLLSYKITRKPLHVIAQGNINGIDMDYYSRTDEVIRKAGMLKEENTFTFCFIGRIVGDKGINELVGSFDRLYKENNRIRLFLVGPFEDHLDPVLPEIKEMISHHAGIVFTGWKEDVRPYLAASDAFVFPSYREGFPNVVMQAGAMGLPSIVTDINGSNEIIIDGKNGVIIPSKNANALYEAMKSFAESADELLRMSLNSREMIAGRYDRDIVWKAILEEYRKIENHVS</sequence>
<evidence type="ECO:0000313" key="2">
    <source>
        <dbReference type="EMBL" id="MCP9612690.1"/>
    </source>
</evidence>
<evidence type="ECO:0000313" key="3">
    <source>
        <dbReference type="Proteomes" id="UP001205603"/>
    </source>
</evidence>
<gene>
    <name evidence="2" type="ORF">NMU02_11365</name>
</gene>
<dbReference type="EMBL" id="JANDHW010000012">
    <property type="protein sequence ID" value="MCP9612690.1"/>
    <property type="molecule type" value="Genomic_DNA"/>
</dbReference>
<protein>
    <submittedName>
        <fullName evidence="2">Glycosyltransferase family 4 protein</fullName>
    </submittedName>
</protein>
<keyword evidence="3" id="KW-1185">Reference proteome</keyword>
<dbReference type="Gene3D" id="3.40.50.2000">
    <property type="entry name" value="Glycogen Phosphorylase B"/>
    <property type="match status" value="2"/>
</dbReference>
<dbReference type="CDD" id="cd03808">
    <property type="entry name" value="GT4_CapM-like"/>
    <property type="match status" value="1"/>
</dbReference>
<organism evidence="2 3">
    <name type="scientific">Coprobacter tertius</name>
    <dbReference type="NCBI Taxonomy" id="2944915"/>
    <lineage>
        <taxon>Bacteria</taxon>
        <taxon>Pseudomonadati</taxon>
        <taxon>Bacteroidota</taxon>
        <taxon>Bacteroidia</taxon>
        <taxon>Bacteroidales</taxon>
        <taxon>Barnesiellaceae</taxon>
        <taxon>Coprobacter</taxon>
    </lineage>
</organism>
<dbReference type="Proteomes" id="UP001205603">
    <property type="component" value="Unassembled WGS sequence"/>
</dbReference>
<dbReference type="PANTHER" id="PTHR12526:SF630">
    <property type="entry name" value="GLYCOSYLTRANSFERASE"/>
    <property type="match status" value="1"/>
</dbReference>
<dbReference type="InterPro" id="IPR028098">
    <property type="entry name" value="Glyco_trans_4-like_N"/>
</dbReference>
<accession>A0ABT1MJ88</accession>
<dbReference type="Pfam" id="PF13692">
    <property type="entry name" value="Glyco_trans_1_4"/>
    <property type="match status" value="1"/>
</dbReference>
<dbReference type="Pfam" id="PF13579">
    <property type="entry name" value="Glyco_trans_4_4"/>
    <property type="match status" value="1"/>
</dbReference>
<dbReference type="SUPFAM" id="SSF53756">
    <property type="entry name" value="UDP-Glycosyltransferase/glycogen phosphorylase"/>
    <property type="match status" value="1"/>
</dbReference>
<feature type="domain" description="Glycosyltransferase subfamily 4-like N-terminal" evidence="1">
    <location>
        <begin position="31"/>
        <end position="168"/>
    </location>
</feature>
<comment type="caution">
    <text evidence="2">The sequence shown here is derived from an EMBL/GenBank/DDBJ whole genome shotgun (WGS) entry which is preliminary data.</text>
</comment>
<proteinExistence type="predicted"/>